<dbReference type="Gene3D" id="2.60.40.2610">
    <property type="entry name" value="Outer membrane usher protein FimD, plug domain"/>
    <property type="match status" value="1"/>
</dbReference>
<reference evidence="12 13" key="1">
    <citation type="submission" date="2018-06" db="EMBL/GenBank/DDBJ databases">
        <title>Genomic Encyclopedia of Type Strains, Phase III (KMG-III): the genomes of soil and plant-associated and newly described type strains.</title>
        <authorList>
            <person name="Whitman W."/>
        </authorList>
    </citation>
    <scope>NUCLEOTIDE SEQUENCE [LARGE SCALE GENOMIC DNA]</scope>
    <source>
        <strain evidence="12 13">CECT 7342</strain>
    </source>
</reference>
<dbReference type="Gene3D" id="3.10.20.410">
    <property type="match status" value="1"/>
</dbReference>
<organism evidence="12 13">
    <name type="scientific">Achromobacter marplatensis</name>
    <dbReference type="NCBI Taxonomy" id="470868"/>
    <lineage>
        <taxon>Bacteria</taxon>
        <taxon>Pseudomonadati</taxon>
        <taxon>Pseudomonadota</taxon>
        <taxon>Betaproteobacteria</taxon>
        <taxon>Burkholderiales</taxon>
        <taxon>Alcaligenaceae</taxon>
        <taxon>Achromobacter</taxon>
    </lineage>
</organism>
<dbReference type="InterPro" id="IPR043142">
    <property type="entry name" value="PapC-like_C_sf"/>
</dbReference>
<dbReference type="InterPro" id="IPR025949">
    <property type="entry name" value="PapC-like_C"/>
</dbReference>
<dbReference type="InterPro" id="IPR000015">
    <property type="entry name" value="Fimb_usher"/>
</dbReference>
<keyword evidence="5 9" id="KW-0812">Transmembrane</keyword>
<dbReference type="Pfam" id="PF13954">
    <property type="entry name" value="PapC_N"/>
    <property type="match status" value="1"/>
</dbReference>
<dbReference type="PANTHER" id="PTHR30451">
    <property type="entry name" value="OUTER MEMBRANE USHER PROTEIN"/>
    <property type="match status" value="1"/>
</dbReference>
<name>A0ABX9GHE1_9BURK</name>
<comment type="subcellular location">
    <subcellularLocation>
        <location evidence="1 9">Cell outer membrane</location>
        <topology evidence="1 9">Multi-pass membrane protein</topology>
    </subcellularLocation>
</comment>
<evidence type="ECO:0000259" key="11">
    <source>
        <dbReference type="Pfam" id="PF13954"/>
    </source>
</evidence>
<feature type="domain" description="PapC-like C-terminal" evidence="10">
    <location>
        <begin position="711"/>
        <end position="775"/>
    </location>
</feature>
<keyword evidence="6" id="KW-0732">Signal</keyword>
<keyword evidence="13" id="KW-1185">Reference proteome</keyword>
<dbReference type="EMBL" id="QNRM01000002">
    <property type="protein sequence ID" value="RBP22331.1"/>
    <property type="molecule type" value="Genomic_DNA"/>
</dbReference>
<keyword evidence="9" id="KW-1029">Fimbrium biogenesis</keyword>
<evidence type="ECO:0000256" key="6">
    <source>
        <dbReference type="ARBA" id="ARBA00022729"/>
    </source>
</evidence>
<keyword evidence="4" id="KW-1134">Transmembrane beta strand</keyword>
<evidence type="ECO:0000256" key="4">
    <source>
        <dbReference type="ARBA" id="ARBA00022452"/>
    </source>
</evidence>
<dbReference type="SUPFAM" id="SSF141729">
    <property type="entry name" value="FimD N-terminal domain-like"/>
    <property type="match status" value="1"/>
</dbReference>
<dbReference type="Gene3D" id="2.60.40.3110">
    <property type="match status" value="1"/>
</dbReference>
<dbReference type="Pfam" id="PF13953">
    <property type="entry name" value="PapC_C"/>
    <property type="match status" value="1"/>
</dbReference>
<accession>A0ABX9GHE1</accession>
<evidence type="ECO:0000256" key="5">
    <source>
        <dbReference type="ARBA" id="ARBA00022692"/>
    </source>
</evidence>
<dbReference type="InterPro" id="IPR037224">
    <property type="entry name" value="PapC_N_sf"/>
</dbReference>
<evidence type="ECO:0000256" key="3">
    <source>
        <dbReference type="ARBA" id="ARBA00022448"/>
    </source>
</evidence>
<proteinExistence type="inferred from homology"/>
<dbReference type="InterPro" id="IPR018030">
    <property type="entry name" value="Fimbrial_membr_usher_CS"/>
</dbReference>
<keyword evidence="3 9" id="KW-0813">Transport</keyword>
<protein>
    <submittedName>
        <fullName evidence="12">Outer membrane usher protein</fullName>
    </submittedName>
</protein>
<feature type="domain" description="PapC N-terminal" evidence="11">
    <location>
        <begin position="1"/>
        <end position="132"/>
    </location>
</feature>
<dbReference type="PROSITE" id="PS01151">
    <property type="entry name" value="FIMBRIAL_USHER"/>
    <property type="match status" value="1"/>
</dbReference>
<dbReference type="InterPro" id="IPR025885">
    <property type="entry name" value="PapC_N"/>
</dbReference>
<dbReference type="InterPro" id="IPR042186">
    <property type="entry name" value="FimD_plug_dom"/>
</dbReference>
<dbReference type="Gene3D" id="2.60.40.2070">
    <property type="match status" value="1"/>
</dbReference>
<keyword evidence="7 9" id="KW-0472">Membrane</keyword>
<evidence type="ECO:0000313" key="13">
    <source>
        <dbReference type="Proteomes" id="UP000252124"/>
    </source>
</evidence>
<evidence type="ECO:0000256" key="9">
    <source>
        <dbReference type="RuleBase" id="RU003884"/>
    </source>
</evidence>
<evidence type="ECO:0000256" key="7">
    <source>
        <dbReference type="ARBA" id="ARBA00023136"/>
    </source>
</evidence>
<evidence type="ECO:0000259" key="10">
    <source>
        <dbReference type="Pfam" id="PF13953"/>
    </source>
</evidence>
<evidence type="ECO:0000256" key="2">
    <source>
        <dbReference type="ARBA" id="ARBA00008064"/>
    </source>
</evidence>
<gene>
    <name evidence="12" type="ORF">DFP87_10267</name>
</gene>
<sequence>MDVSRFEQGNSVLPGAYGVDLYLNDEWQSKYTVVFQQSAGMPSAVPCFDLPLLRRLEVNERKIGTVAADLDAGRCGDLSALVPGSRYSYDAGEQRLDITIPQALLLRGARGYVDPSLWDDGIAAGLLNYNWNFYSTKPRSGASDSFSYLGLNGGFNLGAWRFRHQGNYSWSNRAGAEYTSNQTYASRSVLPLKGQLVIGDTFTDGRLFSSIGFRGVQLSSDERMLPQSQRGYAPVVRGIANSNARVRILQSSNVIYETTVPSGPFEITDIYPNGFGGDLTVEVTEADGRVLVSRIPYAATVNSLREGGIRYQLTMGQYRDRQLSDKPAFVQGGLTYGFNNLLTGYGGFIGSRDYRAAVAGASINTLIGAFGLDVTGANADLGGGESTTGHSVRLAYSNYVDATKTNVLIAGYRYSTQGYREFGETMALRQWQDRGGRSDFQARRNRLQANVSQQLAPGYGSLYMTGSVEDYWHQSGRGTEASAGYSNSYRSMNYSVSVARRLDVFSQRWENQYMLNLSFPLGGRDSTTYASTTLQRNSNGTTSASQTVSGMLSQDRNLAYSVTANAQRYGGARDANVSGSLDYSASGTRMNVSAGTGRNYTQAGASLSGGIVAYGGGVAFSPDQGDTYAVLEAPDGAGASVGNVPGQRLDGRGKALVSNLMPYEHNSITIDPKGIPLGVEFKSTEQRVVPTAGAVVRIPFETVNRGRTFVLHVRQAGGAPLPFGAQVFDANGKTVGVVSQGSRILANGLEAGPTTLTVKWGDGDLGHCAITAEIPPPADKAQRMQVVEGLHCQPPEVSKPLGRP</sequence>
<dbReference type="Pfam" id="PF00577">
    <property type="entry name" value="Usher"/>
    <property type="match status" value="1"/>
</dbReference>
<dbReference type="Proteomes" id="UP000252124">
    <property type="component" value="Unassembled WGS sequence"/>
</dbReference>
<comment type="caution">
    <text evidence="12">The sequence shown here is derived from an EMBL/GenBank/DDBJ whole genome shotgun (WGS) entry which is preliminary data.</text>
</comment>
<keyword evidence="8 9" id="KW-0998">Cell outer membrane</keyword>
<dbReference type="PANTHER" id="PTHR30451:SF20">
    <property type="entry name" value="FIMBRIAE USHER"/>
    <property type="match status" value="1"/>
</dbReference>
<evidence type="ECO:0000256" key="8">
    <source>
        <dbReference type="ARBA" id="ARBA00023237"/>
    </source>
</evidence>
<evidence type="ECO:0000256" key="1">
    <source>
        <dbReference type="ARBA" id="ARBA00004571"/>
    </source>
</evidence>
<comment type="similarity">
    <text evidence="2 9">Belongs to the fimbrial export usher family.</text>
</comment>
<evidence type="ECO:0000313" key="12">
    <source>
        <dbReference type="EMBL" id="RBP22331.1"/>
    </source>
</evidence>